<dbReference type="InterPro" id="IPR004241">
    <property type="entry name" value="Atg8-like"/>
</dbReference>
<dbReference type="GO" id="GO:0016020">
    <property type="term" value="C:membrane"/>
    <property type="evidence" value="ECO:0007669"/>
    <property type="project" value="UniProtKB-SubCell"/>
</dbReference>
<comment type="similarity">
    <text evidence="2 6">Belongs to the ATG8 family.</text>
</comment>
<keyword evidence="4 5" id="KW-0449">Lipoprotein</keyword>
<dbReference type="PANTHER" id="PTHR10969">
    <property type="entry name" value="MICROTUBULE-ASSOCIATED PROTEINS 1A/1B LIGHT CHAIN 3-RELATED"/>
    <property type="match status" value="1"/>
</dbReference>
<comment type="subcellular location">
    <subcellularLocation>
        <location evidence="1">Membrane</location>
    </subcellularLocation>
</comment>
<evidence type="ECO:0000256" key="2">
    <source>
        <dbReference type="ARBA" id="ARBA00007293"/>
    </source>
</evidence>
<evidence type="ECO:0000313" key="7">
    <source>
        <dbReference type="EMBL" id="GLD63764.1"/>
    </source>
</evidence>
<dbReference type="Proteomes" id="UP001279410">
    <property type="component" value="Unassembled WGS sequence"/>
</dbReference>
<dbReference type="EMBL" id="BRZM01000063">
    <property type="protein sequence ID" value="GLD63764.1"/>
    <property type="molecule type" value="Genomic_DNA"/>
</dbReference>
<dbReference type="SUPFAM" id="SSF54236">
    <property type="entry name" value="Ubiquitin-like"/>
    <property type="match status" value="1"/>
</dbReference>
<keyword evidence="7" id="KW-0675">Receptor</keyword>
<accession>A0AAD3RB00</accession>
<dbReference type="GO" id="GO:0006914">
    <property type="term" value="P:autophagy"/>
    <property type="evidence" value="ECO:0007669"/>
    <property type="project" value="UniProtKB-KW"/>
</dbReference>
<dbReference type="Pfam" id="PF02991">
    <property type="entry name" value="ATG8"/>
    <property type="match status" value="1"/>
</dbReference>
<organism evidence="7 8">
    <name type="scientific">Lates japonicus</name>
    <name type="common">Japanese lates</name>
    <dbReference type="NCBI Taxonomy" id="270547"/>
    <lineage>
        <taxon>Eukaryota</taxon>
        <taxon>Metazoa</taxon>
        <taxon>Chordata</taxon>
        <taxon>Craniata</taxon>
        <taxon>Vertebrata</taxon>
        <taxon>Euteleostomi</taxon>
        <taxon>Actinopterygii</taxon>
        <taxon>Neopterygii</taxon>
        <taxon>Teleostei</taxon>
        <taxon>Neoteleostei</taxon>
        <taxon>Acanthomorphata</taxon>
        <taxon>Carangaria</taxon>
        <taxon>Carangaria incertae sedis</taxon>
        <taxon>Centropomidae</taxon>
        <taxon>Lates</taxon>
    </lineage>
</organism>
<dbReference type="InterPro" id="IPR029071">
    <property type="entry name" value="Ubiquitin-like_domsf"/>
</dbReference>
<comment type="caution">
    <text evidence="7">The sequence shown here is derived from an EMBL/GenBank/DDBJ whole genome shotgun (WGS) entry which is preliminary data.</text>
</comment>
<keyword evidence="3" id="KW-0472">Membrane</keyword>
<protein>
    <submittedName>
        <fullName evidence="7">Gamma-aminobutyric acid receptor-associated protein-like 1</fullName>
    </submittedName>
</protein>
<evidence type="ECO:0000256" key="1">
    <source>
        <dbReference type="ARBA" id="ARBA00004370"/>
    </source>
</evidence>
<evidence type="ECO:0000256" key="4">
    <source>
        <dbReference type="ARBA" id="ARBA00023288"/>
    </source>
</evidence>
<name>A0AAD3RB00_LATJO</name>
<gene>
    <name evidence="7" type="ORF">AKAME5_001535600</name>
</gene>
<dbReference type="FunFam" id="3.10.20.90:FF:000172">
    <property type="entry name" value="Gamma-aminobutyric acid receptor-associated protein-like 1"/>
    <property type="match status" value="1"/>
</dbReference>
<keyword evidence="8" id="KW-1185">Reference proteome</keyword>
<proteinExistence type="inferred from homology"/>
<evidence type="ECO:0000256" key="6">
    <source>
        <dbReference type="RuleBase" id="RU004384"/>
    </source>
</evidence>
<keyword evidence="6" id="KW-0072">Autophagy</keyword>
<dbReference type="AlphaFoldDB" id="A0AAD3RB00"/>
<dbReference type="Gene3D" id="3.10.20.90">
    <property type="entry name" value="Phosphatidylinositol 3-kinase Catalytic Subunit, Chain A, domain 1"/>
    <property type="match status" value="1"/>
</dbReference>
<evidence type="ECO:0000256" key="5">
    <source>
        <dbReference type="PIRSR" id="PIRSR604241-50"/>
    </source>
</evidence>
<evidence type="ECO:0000313" key="8">
    <source>
        <dbReference type="Proteomes" id="UP001279410"/>
    </source>
</evidence>
<sequence>MHGKHVAWLRRGRRHEPTTACYSFQGLLLVKCAISQGKRGACICLFSKMSSQYQRSVSLEVRRAEGERVRAKHPDKIPIIVERAPRSRAPDLDKKKYLVPSDLTVGQLCFLIRQRVSLRPEEALFFFVNNSLPPSSSPLSAVYEEHHEEDLFLYMTYSNESVYGA</sequence>
<evidence type="ECO:0000256" key="3">
    <source>
        <dbReference type="ARBA" id="ARBA00023136"/>
    </source>
</evidence>
<reference evidence="7" key="1">
    <citation type="submission" date="2022-08" db="EMBL/GenBank/DDBJ databases">
        <title>Genome sequencing of akame (Lates japonicus).</title>
        <authorList>
            <person name="Hashiguchi Y."/>
            <person name="Takahashi H."/>
        </authorList>
    </citation>
    <scope>NUCLEOTIDE SEQUENCE</scope>
    <source>
        <strain evidence="7">Kochi</strain>
    </source>
</reference>
<feature type="lipid moiety-binding region" description="Phosphatidylserine amidated glycine; alternate" evidence="5">
    <location>
        <position position="164"/>
    </location>
</feature>